<evidence type="ECO:0000313" key="8">
    <source>
        <dbReference type="Proteomes" id="UP000237752"/>
    </source>
</evidence>
<dbReference type="NCBIfam" id="TIGR01727">
    <property type="entry name" value="oligo_HPY"/>
    <property type="match status" value="1"/>
</dbReference>
<accession>A0A2T0ZTU3</accession>
<feature type="domain" description="ABC transporter" evidence="6">
    <location>
        <begin position="13"/>
        <end position="258"/>
    </location>
</feature>
<dbReference type="Proteomes" id="UP000237752">
    <property type="component" value="Unassembled WGS sequence"/>
</dbReference>
<sequence>MNAPSVASNAPLLQVKDLQVRFGGSRKAGAVRAVDGLSLTIDQGKTVGLIGESGSGKTTVGRTIVGLEKPNDGAIVYMGSDISELRRSDKRQWRSDVQIIFQDPSEALDPRMRIGASVAEPLRITTGNWSRRFQKKVVEVLERVGLDSGYVNRYPHELSGGQRQRVSIARALVLDPKLIVCDEVVSALDVSIQADILNLLADIQAERKISYLFISHDLSVVAHVADQVCVMYLGVIIESGPVNGVLRSPAHPYTQGLLDAQPVAEPGSAGPLERKLIQGDMPSPSNPPAGCRFNTRCPHAQERCRVEIPVLRELQPGHYGACHFAEELQRTKEPPKLLPTSD</sequence>
<comment type="caution">
    <text evidence="7">The sequence shown here is derived from an EMBL/GenBank/DDBJ whole genome shotgun (WGS) entry which is preliminary data.</text>
</comment>
<dbReference type="GO" id="GO:0005524">
    <property type="term" value="F:ATP binding"/>
    <property type="evidence" value="ECO:0007669"/>
    <property type="project" value="UniProtKB-KW"/>
</dbReference>
<dbReference type="CDD" id="cd03257">
    <property type="entry name" value="ABC_NikE_OppD_transporters"/>
    <property type="match status" value="1"/>
</dbReference>
<keyword evidence="8" id="KW-1185">Reference proteome</keyword>
<dbReference type="GO" id="GO:0055085">
    <property type="term" value="P:transmembrane transport"/>
    <property type="evidence" value="ECO:0007669"/>
    <property type="project" value="UniProtKB-ARBA"/>
</dbReference>
<dbReference type="InterPro" id="IPR003439">
    <property type="entry name" value="ABC_transporter-like_ATP-bd"/>
</dbReference>
<dbReference type="InterPro" id="IPR003593">
    <property type="entry name" value="AAA+_ATPase"/>
</dbReference>
<dbReference type="InterPro" id="IPR027417">
    <property type="entry name" value="P-loop_NTPase"/>
</dbReference>
<dbReference type="PANTHER" id="PTHR43776:SF7">
    <property type="entry name" value="D,D-DIPEPTIDE TRANSPORT ATP-BINDING PROTEIN DDPF-RELATED"/>
    <property type="match status" value="1"/>
</dbReference>
<dbReference type="PROSITE" id="PS00211">
    <property type="entry name" value="ABC_TRANSPORTER_1"/>
    <property type="match status" value="1"/>
</dbReference>
<dbReference type="GO" id="GO:0015833">
    <property type="term" value="P:peptide transport"/>
    <property type="evidence" value="ECO:0007669"/>
    <property type="project" value="InterPro"/>
</dbReference>
<dbReference type="EMBL" id="PVUE01000018">
    <property type="protein sequence ID" value="PRZ39724.1"/>
    <property type="molecule type" value="Genomic_DNA"/>
</dbReference>
<evidence type="ECO:0000259" key="6">
    <source>
        <dbReference type="PROSITE" id="PS50893"/>
    </source>
</evidence>
<evidence type="ECO:0000256" key="5">
    <source>
        <dbReference type="SAM" id="MobiDB-lite"/>
    </source>
</evidence>
<organism evidence="7 8">
    <name type="scientific">Antricoccus suffuscus</name>
    <dbReference type="NCBI Taxonomy" id="1629062"/>
    <lineage>
        <taxon>Bacteria</taxon>
        <taxon>Bacillati</taxon>
        <taxon>Actinomycetota</taxon>
        <taxon>Actinomycetes</taxon>
        <taxon>Geodermatophilales</taxon>
        <taxon>Antricoccaceae</taxon>
        <taxon>Antricoccus</taxon>
    </lineage>
</organism>
<evidence type="ECO:0000256" key="3">
    <source>
        <dbReference type="ARBA" id="ARBA00022741"/>
    </source>
</evidence>
<dbReference type="AlphaFoldDB" id="A0A2T0ZTU3"/>
<keyword evidence="3" id="KW-0547">Nucleotide-binding</keyword>
<dbReference type="InterPro" id="IPR050319">
    <property type="entry name" value="ABC_transp_ATP-bind"/>
</dbReference>
<protein>
    <submittedName>
        <fullName evidence="7">Peptide/nickel transport system ATP-binding protein</fullName>
    </submittedName>
</protein>
<comment type="similarity">
    <text evidence="1">Belongs to the ABC transporter superfamily.</text>
</comment>
<evidence type="ECO:0000256" key="2">
    <source>
        <dbReference type="ARBA" id="ARBA00022448"/>
    </source>
</evidence>
<dbReference type="SUPFAM" id="SSF52540">
    <property type="entry name" value="P-loop containing nucleoside triphosphate hydrolases"/>
    <property type="match status" value="1"/>
</dbReference>
<keyword evidence="2" id="KW-0813">Transport</keyword>
<dbReference type="InterPro" id="IPR013563">
    <property type="entry name" value="Oligopep_ABC_C"/>
</dbReference>
<evidence type="ECO:0000313" key="7">
    <source>
        <dbReference type="EMBL" id="PRZ39724.1"/>
    </source>
</evidence>
<dbReference type="PANTHER" id="PTHR43776">
    <property type="entry name" value="TRANSPORT ATP-BINDING PROTEIN"/>
    <property type="match status" value="1"/>
</dbReference>
<evidence type="ECO:0000256" key="4">
    <source>
        <dbReference type="ARBA" id="ARBA00022840"/>
    </source>
</evidence>
<name>A0A2T0ZTU3_9ACTN</name>
<reference evidence="7 8" key="1">
    <citation type="submission" date="2018-03" db="EMBL/GenBank/DDBJ databases">
        <title>Genomic Encyclopedia of Archaeal and Bacterial Type Strains, Phase II (KMG-II): from individual species to whole genera.</title>
        <authorList>
            <person name="Goeker M."/>
        </authorList>
    </citation>
    <scope>NUCLEOTIDE SEQUENCE [LARGE SCALE GENOMIC DNA]</scope>
    <source>
        <strain evidence="7 8">DSM 100065</strain>
    </source>
</reference>
<keyword evidence="4 7" id="KW-0067">ATP-binding</keyword>
<dbReference type="SMART" id="SM00382">
    <property type="entry name" value="AAA"/>
    <property type="match status" value="1"/>
</dbReference>
<gene>
    <name evidence="7" type="ORF">CLV47_11888</name>
</gene>
<dbReference type="FunFam" id="3.40.50.300:FF:000016">
    <property type="entry name" value="Oligopeptide ABC transporter ATP-binding component"/>
    <property type="match status" value="1"/>
</dbReference>
<evidence type="ECO:0000256" key="1">
    <source>
        <dbReference type="ARBA" id="ARBA00005417"/>
    </source>
</evidence>
<dbReference type="Pfam" id="PF08352">
    <property type="entry name" value="oligo_HPY"/>
    <property type="match status" value="1"/>
</dbReference>
<dbReference type="Gene3D" id="3.40.50.300">
    <property type="entry name" value="P-loop containing nucleotide triphosphate hydrolases"/>
    <property type="match status" value="1"/>
</dbReference>
<dbReference type="OrthoDB" id="5357528at2"/>
<dbReference type="RefSeq" id="WP_106350445.1">
    <property type="nucleotide sequence ID" value="NZ_PVUE01000018.1"/>
</dbReference>
<feature type="region of interest" description="Disordered" evidence="5">
    <location>
        <begin position="264"/>
        <end position="288"/>
    </location>
</feature>
<dbReference type="InterPro" id="IPR017871">
    <property type="entry name" value="ABC_transporter-like_CS"/>
</dbReference>
<dbReference type="Pfam" id="PF00005">
    <property type="entry name" value="ABC_tran"/>
    <property type="match status" value="1"/>
</dbReference>
<dbReference type="GO" id="GO:0016887">
    <property type="term" value="F:ATP hydrolysis activity"/>
    <property type="evidence" value="ECO:0007669"/>
    <property type="project" value="InterPro"/>
</dbReference>
<proteinExistence type="inferred from homology"/>
<dbReference type="PROSITE" id="PS50893">
    <property type="entry name" value="ABC_TRANSPORTER_2"/>
    <property type="match status" value="1"/>
</dbReference>